<comment type="caution">
    <text evidence="1">The sequence shown here is derived from an EMBL/GenBank/DDBJ whole genome shotgun (WGS) entry which is preliminary data.</text>
</comment>
<dbReference type="EMBL" id="BMXI01000020">
    <property type="protein sequence ID" value="GHC66130.1"/>
    <property type="molecule type" value="Genomic_DNA"/>
</dbReference>
<reference evidence="1" key="2">
    <citation type="submission" date="2020-09" db="EMBL/GenBank/DDBJ databases">
        <authorList>
            <person name="Sun Q."/>
            <person name="Kim S."/>
        </authorList>
    </citation>
    <scope>NUCLEOTIDE SEQUENCE</scope>
    <source>
        <strain evidence="1">KCTC 12988</strain>
    </source>
</reference>
<evidence type="ECO:0000313" key="1">
    <source>
        <dbReference type="EMBL" id="GHC66130.1"/>
    </source>
</evidence>
<dbReference type="RefSeq" id="WP_189573787.1">
    <property type="nucleotide sequence ID" value="NZ_BMXI01000020.1"/>
</dbReference>
<reference evidence="1" key="1">
    <citation type="journal article" date="2014" name="Int. J. Syst. Evol. Microbiol.">
        <title>Complete genome sequence of Corynebacterium casei LMG S-19264T (=DSM 44701T), isolated from a smear-ripened cheese.</title>
        <authorList>
            <consortium name="US DOE Joint Genome Institute (JGI-PGF)"/>
            <person name="Walter F."/>
            <person name="Albersmeier A."/>
            <person name="Kalinowski J."/>
            <person name="Ruckert C."/>
        </authorList>
    </citation>
    <scope>NUCLEOTIDE SEQUENCE</scope>
    <source>
        <strain evidence="1">KCTC 12988</strain>
    </source>
</reference>
<organism evidence="1 2">
    <name type="scientific">Roseibacillus persicicus</name>
    <dbReference type="NCBI Taxonomy" id="454148"/>
    <lineage>
        <taxon>Bacteria</taxon>
        <taxon>Pseudomonadati</taxon>
        <taxon>Verrucomicrobiota</taxon>
        <taxon>Verrucomicrobiia</taxon>
        <taxon>Verrucomicrobiales</taxon>
        <taxon>Verrucomicrobiaceae</taxon>
        <taxon>Roseibacillus</taxon>
    </lineage>
</organism>
<keyword evidence="2" id="KW-1185">Reference proteome</keyword>
<name>A0A918TWC0_9BACT</name>
<proteinExistence type="predicted"/>
<gene>
    <name evidence="1" type="ORF">GCM10007100_37470</name>
</gene>
<dbReference type="Proteomes" id="UP000644507">
    <property type="component" value="Unassembled WGS sequence"/>
</dbReference>
<accession>A0A918TWC0</accession>
<dbReference type="AlphaFoldDB" id="A0A918TWC0"/>
<sequence length="62" mass="6998">MERLPLLAMLRESAKVEMVGLIALARRQMERQRGQGLGIVERLLPKIDFFSILAGDHAPLIE</sequence>
<protein>
    <submittedName>
        <fullName evidence="1">Uncharacterized protein</fullName>
    </submittedName>
</protein>
<evidence type="ECO:0000313" key="2">
    <source>
        <dbReference type="Proteomes" id="UP000644507"/>
    </source>
</evidence>